<reference evidence="2" key="1">
    <citation type="journal article" date="2014" name="Int. J. Syst. Evol. Microbiol.">
        <title>Complete genome sequence of Corynebacterium casei LMG S-19264T (=DSM 44701T), isolated from a smear-ripened cheese.</title>
        <authorList>
            <consortium name="US DOE Joint Genome Institute (JGI-PGF)"/>
            <person name="Walter F."/>
            <person name="Albersmeier A."/>
            <person name="Kalinowski J."/>
            <person name="Ruckert C."/>
        </authorList>
    </citation>
    <scope>NUCLEOTIDE SEQUENCE</scope>
    <source>
        <strain evidence="2">CGMCC 1.10749</strain>
    </source>
</reference>
<evidence type="ECO:0000313" key="3">
    <source>
        <dbReference type="Proteomes" id="UP000628079"/>
    </source>
</evidence>
<comment type="caution">
    <text evidence="2">The sequence shown here is derived from an EMBL/GenBank/DDBJ whole genome shotgun (WGS) entry which is preliminary data.</text>
</comment>
<dbReference type="Proteomes" id="UP000628079">
    <property type="component" value="Unassembled WGS sequence"/>
</dbReference>
<feature type="region of interest" description="Disordered" evidence="1">
    <location>
        <begin position="70"/>
        <end position="99"/>
    </location>
</feature>
<dbReference type="EMBL" id="BMEA01000007">
    <property type="protein sequence ID" value="GGB91249.1"/>
    <property type="molecule type" value="Genomic_DNA"/>
</dbReference>
<organism evidence="2 3">
    <name type="scientific">Knoellia flava</name>
    <dbReference type="NCBI Taxonomy" id="913969"/>
    <lineage>
        <taxon>Bacteria</taxon>
        <taxon>Bacillati</taxon>
        <taxon>Actinomycetota</taxon>
        <taxon>Actinomycetes</taxon>
        <taxon>Micrococcales</taxon>
        <taxon>Intrasporangiaceae</taxon>
        <taxon>Knoellia</taxon>
    </lineage>
</organism>
<protein>
    <submittedName>
        <fullName evidence="2">Uncharacterized protein</fullName>
    </submittedName>
</protein>
<feature type="compositionally biased region" description="Basic and acidic residues" evidence="1">
    <location>
        <begin position="82"/>
        <end position="98"/>
    </location>
</feature>
<name>A0A8H9FXD2_9MICO</name>
<evidence type="ECO:0000256" key="1">
    <source>
        <dbReference type="SAM" id="MobiDB-lite"/>
    </source>
</evidence>
<proteinExistence type="predicted"/>
<gene>
    <name evidence="2" type="ORF">GCM10011314_33870</name>
</gene>
<evidence type="ECO:0000313" key="2">
    <source>
        <dbReference type="EMBL" id="GGB91249.1"/>
    </source>
</evidence>
<reference evidence="2" key="2">
    <citation type="submission" date="2020-09" db="EMBL/GenBank/DDBJ databases">
        <authorList>
            <person name="Sun Q."/>
            <person name="Zhou Y."/>
        </authorList>
    </citation>
    <scope>NUCLEOTIDE SEQUENCE</scope>
    <source>
        <strain evidence="2">CGMCC 1.10749</strain>
    </source>
</reference>
<feature type="region of interest" description="Disordered" evidence="1">
    <location>
        <begin position="1"/>
        <end position="30"/>
    </location>
</feature>
<sequence>MRQLGEAALAADEHSGTEGPQLKGIEVHPPANRRVRRVEHLEPSVKEETIYRVGALAAADCLRRLDDDDRAARLRKPPSAAEAREPSTHHDHLGVHHGCDHRRRTFGVNVC</sequence>
<accession>A0A8H9FXD2</accession>
<dbReference type="AlphaFoldDB" id="A0A8H9FXD2"/>